<dbReference type="Gene3D" id="1.10.8.430">
    <property type="entry name" value="Helical domain of apoptotic protease-activating factors"/>
    <property type="match status" value="1"/>
</dbReference>
<sequence>MAELVGGALLSSFLSVLFDRLASRPVLDFISGKKNELLMRELKLKLLTADKLVDDAEEKQMTSPTVRKWLDDLKEAIYCVGELLDEIKSEALRRQLEGEDGHSPAASSSTSGISRSESNPSSPSDEFHNSLEPKISNILGVLNLILNERDVHGLKEGVQHRPQERTRQTTSRVDESAVFGREKDKKRILEALRLNDPTGPKIGVLPIVGMGGIGKSTLAQLVYKDVKGYFDVQAWVFVGGEIDILQIAQMIHGKITKNPCTITDLDLLSEELEEVLTGKKFLFVLDDVWSEDYLLWNNLMTHFNSCGVHGSKIIVTTRQRSIASITGTLSTHDLQGISEDDSWLLFAKHAFTEDSVITAHPYLEVIGRKIVNKCQGLPLAIKSLRGLLHSVLNRREWEKIWKSDLWELPNYEVLPALRLSYQYLPPHLKRCFAYCAIFPKGYNFKRSTLISWWMAENLLQPHRKEAMEDVGSDYFDILVSGSFFQHSLDELGRLCFTMHDLMNDLAKFVAGEFCLRLEENQPPNKNLCKTRHFAFMEFGGHDIQKFEALDEAKHLHTFLQLEKGYKDCNKLVLNYTLVDLLPNLPCLRVLKLSCHDY</sequence>
<dbReference type="InterPro" id="IPR058922">
    <property type="entry name" value="WHD_DRP"/>
</dbReference>
<protein>
    <recommendedName>
        <fullName evidence="10">NB-ARC domain-containing protein</fullName>
    </recommendedName>
</protein>
<dbReference type="InterPro" id="IPR027417">
    <property type="entry name" value="P-loop_NTPase"/>
</dbReference>
<dbReference type="PANTHER" id="PTHR23155">
    <property type="entry name" value="DISEASE RESISTANCE PROTEIN RP"/>
    <property type="match status" value="1"/>
</dbReference>
<evidence type="ECO:0008006" key="10">
    <source>
        <dbReference type="Google" id="ProtNLM"/>
    </source>
</evidence>
<evidence type="ECO:0000256" key="1">
    <source>
        <dbReference type="ARBA" id="ARBA00022737"/>
    </source>
</evidence>
<keyword evidence="3" id="KW-0611">Plant defense</keyword>
<dbReference type="GO" id="GO:0043531">
    <property type="term" value="F:ADP binding"/>
    <property type="evidence" value="ECO:0007669"/>
    <property type="project" value="InterPro"/>
</dbReference>
<evidence type="ECO:0000256" key="3">
    <source>
        <dbReference type="ARBA" id="ARBA00022821"/>
    </source>
</evidence>
<feature type="region of interest" description="Disordered" evidence="4">
    <location>
        <begin position="155"/>
        <end position="174"/>
    </location>
</feature>
<keyword evidence="2" id="KW-0547">Nucleotide-binding</keyword>
<accession>A0A540K7B7</accession>
<evidence type="ECO:0000259" key="6">
    <source>
        <dbReference type="Pfam" id="PF18052"/>
    </source>
</evidence>
<feature type="region of interest" description="Disordered" evidence="4">
    <location>
        <begin position="95"/>
        <end position="130"/>
    </location>
</feature>
<feature type="domain" description="Disease resistance N-terminal" evidence="6">
    <location>
        <begin position="10"/>
        <end position="102"/>
    </location>
</feature>
<dbReference type="AlphaFoldDB" id="A0A540K7B7"/>
<dbReference type="PANTHER" id="PTHR23155:SF1195">
    <property type="entry name" value="DISEASE RESISTANCE PROTEIN RGA3"/>
    <property type="match status" value="1"/>
</dbReference>
<proteinExistence type="predicted"/>
<feature type="domain" description="Disease resistance protein winged helix" evidence="7">
    <location>
        <begin position="437"/>
        <end position="506"/>
    </location>
</feature>
<dbReference type="Proteomes" id="UP000315295">
    <property type="component" value="Unassembled WGS sequence"/>
</dbReference>
<keyword evidence="9" id="KW-1185">Reference proteome</keyword>
<dbReference type="Pfam" id="PF23559">
    <property type="entry name" value="WHD_DRP"/>
    <property type="match status" value="1"/>
</dbReference>
<dbReference type="InterPro" id="IPR044974">
    <property type="entry name" value="Disease_R_plants"/>
</dbReference>
<evidence type="ECO:0000256" key="4">
    <source>
        <dbReference type="SAM" id="MobiDB-lite"/>
    </source>
</evidence>
<evidence type="ECO:0000313" key="8">
    <source>
        <dbReference type="EMBL" id="TQD70109.1"/>
    </source>
</evidence>
<evidence type="ECO:0000256" key="2">
    <source>
        <dbReference type="ARBA" id="ARBA00022741"/>
    </source>
</evidence>
<dbReference type="SUPFAM" id="SSF52540">
    <property type="entry name" value="P-loop containing nucleoside triphosphate hydrolases"/>
    <property type="match status" value="1"/>
</dbReference>
<dbReference type="EMBL" id="VIEB01001988">
    <property type="protein sequence ID" value="TQD70109.1"/>
    <property type="molecule type" value="Genomic_DNA"/>
</dbReference>
<comment type="caution">
    <text evidence="8">The sequence shown here is derived from an EMBL/GenBank/DDBJ whole genome shotgun (WGS) entry which is preliminary data.</text>
</comment>
<dbReference type="Pfam" id="PF18052">
    <property type="entry name" value="Rx_N"/>
    <property type="match status" value="1"/>
</dbReference>
<dbReference type="Gene3D" id="1.20.5.4130">
    <property type="match status" value="1"/>
</dbReference>
<evidence type="ECO:0000313" key="9">
    <source>
        <dbReference type="Proteomes" id="UP000315295"/>
    </source>
</evidence>
<feature type="compositionally biased region" description="Low complexity" evidence="4">
    <location>
        <begin position="103"/>
        <end position="124"/>
    </location>
</feature>
<dbReference type="PRINTS" id="PR00364">
    <property type="entry name" value="DISEASERSIST"/>
</dbReference>
<dbReference type="Pfam" id="PF00931">
    <property type="entry name" value="NB-ARC"/>
    <property type="match status" value="1"/>
</dbReference>
<name>A0A540K7B7_MALBA</name>
<dbReference type="Gene3D" id="3.40.50.300">
    <property type="entry name" value="P-loop containing nucleotide triphosphate hydrolases"/>
    <property type="match status" value="1"/>
</dbReference>
<feature type="domain" description="NB-ARC" evidence="5">
    <location>
        <begin position="182"/>
        <end position="354"/>
    </location>
</feature>
<evidence type="ECO:0000259" key="7">
    <source>
        <dbReference type="Pfam" id="PF23559"/>
    </source>
</evidence>
<dbReference type="GO" id="GO:0098542">
    <property type="term" value="P:defense response to other organism"/>
    <property type="evidence" value="ECO:0007669"/>
    <property type="project" value="TreeGrafter"/>
</dbReference>
<dbReference type="InterPro" id="IPR036388">
    <property type="entry name" value="WH-like_DNA-bd_sf"/>
</dbReference>
<dbReference type="InterPro" id="IPR042197">
    <property type="entry name" value="Apaf_helical"/>
</dbReference>
<keyword evidence="1" id="KW-0677">Repeat</keyword>
<organism evidence="8 9">
    <name type="scientific">Malus baccata</name>
    <name type="common">Siberian crab apple</name>
    <name type="synonym">Pyrus baccata</name>
    <dbReference type="NCBI Taxonomy" id="106549"/>
    <lineage>
        <taxon>Eukaryota</taxon>
        <taxon>Viridiplantae</taxon>
        <taxon>Streptophyta</taxon>
        <taxon>Embryophyta</taxon>
        <taxon>Tracheophyta</taxon>
        <taxon>Spermatophyta</taxon>
        <taxon>Magnoliopsida</taxon>
        <taxon>eudicotyledons</taxon>
        <taxon>Gunneridae</taxon>
        <taxon>Pentapetalae</taxon>
        <taxon>rosids</taxon>
        <taxon>fabids</taxon>
        <taxon>Rosales</taxon>
        <taxon>Rosaceae</taxon>
        <taxon>Amygdaloideae</taxon>
        <taxon>Maleae</taxon>
        <taxon>Malus</taxon>
    </lineage>
</organism>
<dbReference type="FunFam" id="1.10.10.10:FF:000322">
    <property type="entry name" value="Probable disease resistance protein At1g63360"/>
    <property type="match status" value="1"/>
</dbReference>
<dbReference type="InterPro" id="IPR041118">
    <property type="entry name" value="Rx_N"/>
</dbReference>
<dbReference type="Gene3D" id="1.10.10.10">
    <property type="entry name" value="Winged helix-like DNA-binding domain superfamily/Winged helix DNA-binding domain"/>
    <property type="match status" value="1"/>
</dbReference>
<gene>
    <name evidence="8" type="ORF">C1H46_044356</name>
</gene>
<dbReference type="InterPro" id="IPR002182">
    <property type="entry name" value="NB-ARC"/>
</dbReference>
<evidence type="ECO:0000259" key="5">
    <source>
        <dbReference type="Pfam" id="PF00931"/>
    </source>
</evidence>
<reference evidence="8 9" key="1">
    <citation type="journal article" date="2019" name="G3 (Bethesda)">
        <title>Sequencing of a Wild Apple (Malus baccata) Genome Unravels the Differences Between Cultivated and Wild Apple Species Regarding Disease Resistance and Cold Tolerance.</title>
        <authorList>
            <person name="Chen X."/>
        </authorList>
    </citation>
    <scope>NUCLEOTIDE SEQUENCE [LARGE SCALE GENOMIC DNA]</scope>
    <source>
        <strain evidence="9">cv. Shandingzi</strain>
        <tissue evidence="8">Leaves</tissue>
    </source>
</reference>